<dbReference type="InterPro" id="IPR005616">
    <property type="entry name" value="CcmH/CycL/Ccl2/NrfF_N"/>
</dbReference>
<dbReference type="EMBL" id="CAFBMK010000017">
    <property type="protein sequence ID" value="CAB4899988.1"/>
    <property type="molecule type" value="Genomic_DNA"/>
</dbReference>
<keyword evidence="7" id="KW-0812">Transmembrane</keyword>
<dbReference type="Pfam" id="PF03918">
    <property type="entry name" value="CcmH"/>
    <property type="match status" value="1"/>
</dbReference>
<feature type="compositionally biased region" description="Basic and acidic residues" evidence="6">
    <location>
        <begin position="205"/>
        <end position="219"/>
    </location>
</feature>
<dbReference type="PANTHER" id="PTHR47870">
    <property type="entry name" value="CYTOCHROME C-TYPE BIOGENESIS PROTEIN CCMH"/>
    <property type="match status" value="1"/>
</dbReference>
<evidence type="ECO:0000256" key="6">
    <source>
        <dbReference type="SAM" id="MobiDB-lite"/>
    </source>
</evidence>
<feature type="compositionally biased region" description="Basic and acidic residues" evidence="6">
    <location>
        <begin position="1"/>
        <end position="11"/>
    </location>
</feature>
<dbReference type="CDD" id="cd16378">
    <property type="entry name" value="CcmH_N"/>
    <property type="match status" value="1"/>
</dbReference>
<feature type="compositionally biased region" description="Low complexity" evidence="6">
    <location>
        <begin position="28"/>
        <end position="42"/>
    </location>
</feature>
<evidence type="ECO:0000256" key="5">
    <source>
        <dbReference type="ARBA" id="ARBA00023004"/>
    </source>
</evidence>
<accession>A0A6J7G0S8</accession>
<evidence type="ECO:0000256" key="2">
    <source>
        <dbReference type="ARBA" id="ARBA00022617"/>
    </source>
</evidence>
<dbReference type="Gene3D" id="1.10.8.640">
    <property type="entry name" value="Cytochrome C biogenesis protein"/>
    <property type="match status" value="1"/>
</dbReference>
<sequence length="219" mass="22987">MSDASHGDDGRPTAPAPGTLQGDPPPRGTTGPGTTRIETPPTAVTVTPSWKATLAVLAAIVLLLVSFVAPAGAATPRTTLEEVEAELMCVTCRTPLNQSNAPQALEERDQIEKLVAEGRTKQQAIDAMVAIYGDPVLIDPPESSLRVARIAIPGVAAVLGITLLVVLIARWRRRARLDDADGPGDDDARGAGGADLDSSSPALTDDDRRRLDAELERYA</sequence>
<feature type="region of interest" description="Disordered" evidence="6">
    <location>
        <begin position="178"/>
        <end position="219"/>
    </location>
</feature>
<feature type="transmembrane region" description="Helical" evidence="7">
    <location>
        <begin position="54"/>
        <end position="73"/>
    </location>
</feature>
<evidence type="ECO:0000259" key="8">
    <source>
        <dbReference type="Pfam" id="PF03918"/>
    </source>
</evidence>
<protein>
    <submittedName>
        <fullName evidence="9">Unannotated protein</fullName>
    </submittedName>
</protein>
<evidence type="ECO:0000256" key="1">
    <source>
        <dbReference type="ARBA" id="ARBA00010342"/>
    </source>
</evidence>
<gene>
    <name evidence="9" type="ORF">UFOPK3564_00512</name>
</gene>
<dbReference type="AlphaFoldDB" id="A0A6J7G0S8"/>
<dbReference type="GO" id="GO:0005886">
    <property type="term" value="C:plasma membrane"/>
    <property type="evidence" value="ECO:0007669"/>
    <property type="project" value="TreeGrafter"/>
</dbReference>
<reference evidence="9" key="1">
    <citation type="submission" date="2020-05" db="EMBL/GenBank/DDBJ databases">
        <authorList>
            <person name="Chiriac C."/>
            <person name="Salcher M."/>
            <person name="Ghai R."/>
            <person name="Kavagutti S V."/>
        </authorList>
    </citation>
    <scope>NUCLEOTIDE SEQUENCE</scope>
</reference>
<dbReference type="PANTHER" id="PTHR47870:SF4">
    <property type="entry name" value="CYTOCHROME C-TYPE BIOGENESIS PROTEIN CYCH"/>
    <property type="match status" value="1"/>
</dbReference>
<dbReference type="InterPro" id="IPR051263">
    <property type="entry name" value="C-type_cytochrome_biogenesis"/>
</dbReference>
<keyword evidence="3" id="KW-0479">Metal-binding</keyword>
<evidence type="ECO:0000313" key="9">
    <source>
        <dbReference type="EMBL" id="CAB4899988.1"/>
    </source>
</evidence>
<dbReference type="GO" id="GO:0046872">
    <property type="term" value="F:metal ion binding"/>
    <property type="evidence" value="ECO:0007669"/>
    <property type="project" value="UniProtKB-KW"/>
</dbReference>
<keyword evidence="7" id="KW-0472">Membrane</keyword>
<keyword evidence="7" id="KW-1133">Transmembrane helix</keyword>
<organism evidence="9">
    <name type="scientific">freshwater metagenome</name>
    <dbReference type="NCBI Taxonomy" id="449393"/>
    <lineage>
        <taxon>unclassified sequences</taxon>
        <taxon>metagenomes</taxon>
        <taxon>ecological metagenomes</taxon>
    </lineage>
</organism>
<dbReference type="InterPro" id="IPR038297">
    <property type="entry name" value="CcmH/CycL/NrfF/Ccl2_sf"/>
</dbReference>
<name>A0A6J7G0S8_9ZZZZ</name>
<feature type="transmembrane region" description="Helical" evidence="7">
    <location>
        <begin position="150"/>
        <end position="169"/>
    </location>
</feature>
<feature type="region of interest" description="Disordered" evidence="6">
    <location>
        <begin position="1"/>
        <end position="43"/>
    </location>
</feature>
<feature type="domain" description="CcmH/CycL/Ccl2/NrfF N-terminal" evidence="8">
    <location>
        <begin position="73"/>
        <end position="179"/>
    </location>
</feature>
<evidence type="ECO:0000256" key="7">
    <source>
        <dbReference type="SAM" id="Phobius"/>
    </source>
</evidence>
<proteinExistence type="inferred from homology"/>
<keyword evidence="2" id="KW-0349">Heme</keyword>
<evidence type="ECO:0000256" key="3">
    <source>
        <dbReference type="ARBA" id="ARBA00022723"/>
    </source>
</evidence>
<keyword evidence="5" id="KW-0408">Iron</keyword>
<evidence type="ECO:0000256" key="4">
    <source>
        <dbReference type="ARBA" id="ARBA00022729"/>
    </source>
</evidence>
<comment type="similarity">
    <text evidence="1">Belongs to the CcmH/CycL/Ccl2/NrfF family.</text>
</comment>
<keyword evidence="4" id="KW-0732">Signal</keyword>